<feature type="transmembrane region" description="Helical" evidence="5">
    <location>
        <begin position="383"/>
        <end position="404"/>
    </location>
</feature>
<feature type="transmembrane region" description="Helical" evidence="5">
    <location>
        <begin position="85"/>
        <end position="112"/>
    </location>
</feature>
<gene>
    <name evidence="7" type="ORF">TCLT_LOCUS9076</name>
</gene>
<dbReference type="AlphaFoldDB" id="A0A0N5D7N4"/>
<dbReference type="PANTHER" id="PTHR21041:SF17">
    <property type="entry name" value="E3 UBIQUITIN-PROTEIN LIGASE DCST1"/>
    <property type="match status" value="1"/>
</dbReference>
<dbReference type="WBParaSite" id="TCLT_0000908701-mRNA-1">
    <property type="protein sequence ID" value="TCLT_0000908701-mRNA-1"/>
    <property type="gene ID" value="TCLT_0000908701"/>
</dbReference>
<evidence type="ECO:0000256" key="1">
    <source>
        <dbReference type="ARBA" id="ARBA00004141"/>
    </source>
</evidence>
<feature type="domain" description="Dendritic cell-specific transmembrane protein-like" evidence="6">
    <location>
        <begin position="324"/>
        <end position="532"/>
    </location>
</feature>
<dbReference type="PANTHER" id="PTHR21041">
    <property type="entry name" value="DENDRITIC CELL-SPECIFIC TRANSMEMBRANE PROTEIN"/>
    <property type="match status" value="1"/>
</dbReference>
<keyword evidence="2 5" id="KW-0812">Transmembrane</keyword>
<evidence type="ECO:0000313" key="7">
    <source>
        <dbReference type="EMBL" id="VDN06680.1"/>
    </source>
</evidence>
<dbReference type="Pfam" id="PF07782">
    <property type="entry name" value="DC_STAMP"/>
    <property type="match status" value="1"/>
</dbReference>
<dbReference type="STRING" id="103827.A0A0N5D7N4"/>
<evidence type="ECO:0000313" key="9">
    <source>
        <dbReference type="WBParaSite" id="TCLT_0000908701-mRNA-1"/>
    </source>
</evidence>
<evidence type="ECO:0000256" key="5">
    <source>
        <dbReference type="SAM" id="Phobius"/>
    </source>
</evidence>
<keyword evidence="4 5" id="KW-0472">Membrane</keyword>
<keyword evidence="8" id="KW-1185">Reference proteome</keyword>
<keyword evidence="3 5" id="KW-1133">Transmembrane helix</keyword>
<evidence type="ECO:0000256" key="4">
    <source>
        <dbReference type="ARBA" id="ARBA00023136"/>
    </source>
</evidence>
<evidence type="ECO:0000256" key="3">
    <source>
        <dbReference type="ARBA" id="ARBA00022989"/>
    </source>
</evidence>
<dbReference type="GO" id="GO:0016020">
    <property type="term" value="C:membrane"/>
    <property type="evidence" value="ECO:0007669"/>
    <property type="project" value="UniProtKB-SubCell"/>
</dbReference>
<reference evidence="7 8" key="2">
    <citation type="submission" date="2018-11" db="EMBL/GenBank/DDBJ databases">
        <authorList>
            <consortium name="Pathogen Informatics"/>
        </authorList>
    </citation>
    <scope>NUCLEOTIDE SEQUENCE [LARGE SCALE GENOMIC DNA]</scope>
</reference>
<accession>A0A0N5D7N4</accession>
<dbReference type="EMBL" id="UYYF01004727">
    <property type="protein sequence ID" value="VDN06680.1"/>
    <property type="molecule type" value="Genomic_DNA"/>
</dbReference>
<reference evidence="9" key="1">
    <citation type="submission" date="2017-02" db="UniProtKB">
        <authorList>
            <consortium name="WormBaseParasite"/>
        </authorList>
    </citation>
    <scope>IDENTIFICATION</scope>
</reference>
<feature type="transmembrane region" description="Helical" evidence="5">
    <location>
        <begin position="47"/>
        <end position="65"/>
    </location>
</feature>
<dbReference type="Proteomes" id="UP000276776">
    <property type="component" value="Unassembled WGS sequence"/>
</dbReference>
<dbReference type="OMA" id="STNMITC"/>
<protein>
    <submittedName>
        <fullName evidence="9">DC_STAMP domain-containing protein</fullName>
    </submittedName>
</protein>
<dbReference type="InterPro" id="IPR051856">
    <property type="entry name" value="CSR-E3_Ligase_Protein"/>
</dbReference>
<proteinExistence type="predicted"/>
<name>A0A0N5D7N4_THECL</name>
<dbReference type="OrthoDB" id="5985669at2759"/>
<sequence>MVFNCQELTKNFLVEPYREERRIRLGRSKFLDIFFYSGVYDYQRLRVIINLPTGFLISALLYKFAWHRINFLDFNPIAEQILKWIVIVACAIAFAGSPLFRCAIICVLFGALGKNGQNLLTVIVINNLSYGPVENIVQNFKVSTNMITCHIKQKEDMMAQRVILSTGPIEAFMAEHFGKIQNSCFFPATSREYNFRNMQKQMLFNFVVSTTVQSENLRSVRHSSDLSSLYKGSEHLYTLLNVTEAISFCDQMTNQVISRTKNLDSDLTDAYNLSESVMDHLRVNLHYKAVVEPQIVRVYSIKEVQYKIAQNFHLLKNYLNNIDFNNVFLTPYFWHIDEKRRNDGQIFLYPLSKAEIQANKLMTPFSPPTKTEIGTSWLPLAKFIFLFIISCFVTFIDFVFYKIIYSISKYTEKDIVTESQQFFSFKFLILVNFNLNFVCNQIDGTGFIADLVKDLLEFDYAKHANMTISLEECKYNPVSPDWVYAGKYIFFPLGIMFLLQVIFGYVIKRLTLFYVIGNIFRKRCKARIIHLYNKMLFVRINGRKLARARIRFQVQRRILHREYIEQKRQAKFYLC</sequence>
<organism evidence="9">
    <name type="scientific">Thelazia callipaeda</name>
    <name type="common">Oriental eyeworm</name>
    <name type="synonym">Parasitic nematode</name>
    <dbReference type="NCBI Taxonomy" id="103827"/>
    <lineage>
        <taxon>Eukaryota</taxon>
        <taxon>Metazoa</taxon>
        <taxon>Ecdysozoa</taxon>
        <taxon>Nematoda</taxon>
        <taxon>Chromadorea</taxon>
        <taxon>Rhabditida</taxon>
        <taxon>Spirurina</taxon>
        <taxon>Spiruromorpha</taxon>
        <taxon>Thelazioidea</taxon>
        <taxon>Thelaziidae</taxon>
        <taxon>Thelazia</taxon>
    </lineage>
</organism>
<feature type="transmembrane region" description="Helical" evidence="5">
    <location>
        <begin position="488"/>
        <end position="507"/>
    </location>
</feature>
<comment type="subcellular location">
    <subcellularLocation>
        <location evidence="1">Membrane</location>
        <topology evidence="1">Multi-pass membrane protein</topology>
    </subcellularLocation>
</comment>
<evidence type="ECO:0000313" key="8">
    <source>
        <dbReference type="Proteomes" id="UP000276776"/>
    </source>
</evidence>
<dbReference type="InterPro" id="IPR012858">
    <property type="entry name" value="DC_STAMP-like"/>
</dbReference>
<evidence type="ECO:0000256" key="2">
    <source>
        <dbReference type="ARBA" id="ARBA00022692"/>
    </source>
</evidence>
<evidence type="ECO:0000259" key="6">
    <source>
        <dbReference type="Pfam" id="PF07782"/>
    </source>
</evidence>